<dbReference type="InterPro" id="IPR036291">
    <property type="entry name" value="NAD(P)-bd_dom_sf"/>
</dbReference>
<dbReference type="GO" id="GO:0005737">
    <property type="term" value="C:cytoplasm"/>
    <property type="evidence" value="ECO:0007669"/>
    <property type="project" value="TreeGrafter"/>
</dbReference>
<dbReference type="KEGG" id="paun:MJA45_28010"/>
<keyword evidence="2" id="KW-1185">Reference proteome</keyword>
<dbReference type="Gene3D" id="3.40.50.720">
    <property type="entry name" value="NAD(P)-binding Rossmann-like Domain"/>
    <property type="match status" value="1"/>
</dbReference>
<organism evidence="1 2">
    <name type="scientific">Paenibacillus aurantius</name>
    <dbReference type="NCBI Taxonomy" id="2918900"/>
    <lineage>
        <taxon>Bacteria</taxon>
        <taxon>Bacillati</taxon>
        <taxon>Bacillota</taxon>
        <taxon>Bacilli</taxon>
        <taxon>Bacillales</taxon>
        <taxon>Paenibacillaceae</taxon>
        <taxon>Paenibacillus</taxon>
    </lineage>
</organism>
<gene>
    <name evidence="1" type="ORF">MJA45_28010</name>
</gene>
<proteinExistence type="predicted"/>
<dbReference type="PANTHER" id="PTHR13812">
    <property type="entry name" value="KETIMINE REDUCTASE MU-CRYSTALLIN"/>
    <property type="match status" value="1"/>
</dbReference>
<dbReference type="PIRSF" id="PIRSF001439">
    <property type="entry name" value="CryM"/>
    <property type="match status" value="1"/>
</dbReference>
<dbReference type="AlphaFoldDB" id="A0AA96LDM1"/>
<evidence type="ECO:0000313" key="2">
    <source>
        <dbReference type="Proteomes" id="UP001305702"/>
    </source>
</evidence>
<dbReference type="Proteomes" id="UP001305702">
    <property type="component" value="Chromosome"/>
</dbReference>
<protein>
    <submittedName>
        <fullName evidence="1">2,3-diaminopropionate biosynthesis protein SbnB</fullName>
    </submittedName>
</protein>
<dbReference type="EMBL" id="CP130318">
    <property type="protein sequence ID" value="WNQ11400.1"/>
    <property type="molecule type" value="Genomic_DNA"/>
</dbReference>
<evidence type="ECO:0000313" key="1">
    <source>
        <dbReference type="EMBL" id="WNQ11400.1"/>
    </source>
</evidence>
<reference evidence="1 2" key="1">
    <citation type="submission" date="2022-02" db="EMBL/GenBank/DDBJ databases">
        <title>Paenibacillus sp. MBLB1776 Whole Genome Shotgun Sequencing.</title>
        <authorList>
            <person name="Hwang C.Y."/>
            <person name="Cho E.-S."/>
            <person name="Seo M.-J."/>
        </authorList>
    </citation>
    <scope>NUCLEOTIDE SEQUENCE [LARGE SCALE GENOMIC DNA]</scope>
    <source>
        <strain evidence="1 2">MBLB1776</strain>
    </source>
</reference>
<dbReference type="SUPFAM" id="SSF51735">
    <property type="entry name" value="NAD(P)-binding Rossmann-fold domains"/>
    <property type="match status" value="1"/>
</dbReference>
<dbReference type="InterPro" id="IPR003462">
    <property type="entry name" value="ODC_Mu_crystall"/>
</dbReference>
<dbReference type="PANTHER" id="PTHR13812:SF19">
    <property type="entry name" value="KETIMINE REDUCTASE MU-CRYSTALLIN"/>
    <property type="match status" value="1"/>
</dbReference>
<name>A0AA96LDM1_9BACL</name>
<dbReference type="InterPro" id="IPR023401">
    <property type="entry name" value="ODC_N"/>
</dbReference>
<dbReference type="Gene3D" id="3.30.1780.10">
    <property type="entry name" value="ornithine cyclodeaminase, domain 1"/>
    <property type="match status" value="1"/>
</dbReference>
<sequence>MLYLHDGHIRGMGVDWHKLTDIVKEAVRIKAEGDCAFPLKPYLRFQDPVNRIIAMPAYAGGSIRRAGIKWIASFPGNHRHGLPRAHNTIILNDPDTGRPTAFFYCGLLNALRTAAVSGAMLNAYRAARPSAACSLGIIGWGPIGRTHLDMAAALLGDRLERVRLYDRRPIDPETIPPALRAKTEIAEDWRSVYRNSDIFATCTVSPDRYIDEPPPRGTLLLNVSLRDYQPESVAGIRAVVVDDWQEICRENTDIERLHLEKGLQPEGALLLEDVLWGSALSRYAPEEPVFFNPMGLAIFDMAIAGFYHEEALRQGRGIELEEPPAP</sequence>
<dbReference type="RefSeq" id="WP_315605176.1">
    <property type="nucleotide sequence ID" value="NZ_CP130318.1"/>
</dbReference>
<accession>A0AA96LDM1</accession>
<dbReference type="Pfam" id="PF02423">
    <property type="entry name" value="OCD_Mu_crystall"/>
    <property type="match status" value="1"/>
</dbReference>